<evidence type="ECO:0000256" key="5">
    <source>
        <dbReference type="ARBA" id="ARBA00047317"/>
    </source>
</evidence>
<comment type="pathway">
    <text evidence="2 6">Cofactor biosynthesis; molybdopterin biosynthesis.</text>
</comment>
<dbReference type="Proteomes" id="UP001143486">
    <property type="component" value="Unassembled WGS sequence"/>
</dbReference>
<organism evidence="8 9">
    <name type="scientific">Maricaulis virginensis</name>
    <dbReference type="NCBI Taxonomy" id="144022"/>
    <lineage>
        <taxon>Bacteria</taxon>
        <taxon>Pseudomonadati</taxon>
        <taxon>Pseudomonadota</taxon>
        <taxon>Alphaproteobacteria</taxon>
        <taxon>Maricaulales</taxon>
        <taxon>Maricaulaceae</taxon>
        <taxon>Maricaulis</taxon>
    </lineage>
</organism>
<evidence type="ECO:0000313" key="8">
    <source>
        <dbReference type="EMBL" id="GLK52493.1"/>
    </source>
</evidence>
<protein>
    <recommendedName>
        <fullName evidence="6">Molybdopterin molybdenumtransferase</fullName>
        <ecNumber evidence="6">2.10.1.1</ecNumber>
    </recommendedName>
</protein>
<dbReference type="InterPro" id="IPR038987">
    <property type="entry name" value="MoeA-like"/>
</dbReference>
<evidence type="ECO:0000256" key="6">
    <source>
        <dbReference type="RuleBase" id="RU365090"/>
    </source>
</evidence>
<evidence type="ECO:0000313" key="9">
    <source>
        <dbReference type="Proteomes" id="UP001143486"/>
    </source>
</evidence>
<dbReference type="Gene3D" id="2.40.340.10">
    <property type="entry name" value="MoeA, C-terminal, domain IV"/>
    <property type="match status" value="1"/>
</dbReference>
<dbReference type="InterPro" id="IPR005110">
    <property type="entry name" value="MoeA_linker/N"/>
</dbReference>
<dbReference type="SUPFAM" id="SSF63867">
    <property type="entry name" value="MoeA C-terminal domain-like"/>
    <property type="match status" value="1"/>
</dbReference>
<dbReference type="NCBIfam" id="NF045515">
    <property type="entry name" value="Glp_gephyrin"/>
    <property type="match status" value="1"/>
</dbReference>
<evidence type="ECO:0000259" key="7">
    <source>
        <dbReference type="SMART" id="SM00852"/>
    </source>
</evidence>
<keyword evidence="6" id="KW-0808">Transferase</keyword>
<comment type="similarity">
    <text evidence="3 6">Belongs to the MoeA family.</text>
</comment>
<dbReference type="Pfam" id="PF00994">
    <property type="entry name" value="MoCF_biosynth"/>
    <property type="match status" value="1"/>
</dbReference>
<comment type="catalytic activity">
    <reaction evidence="5">
        <text>adenylyl-molybdopterin + molybdate = Mo-molybdopterin + AMP + H(+)</text>
        <dbReference type="Rhea" id="RHEA:35047"/>
        <dbReference type="ChEBI" id="CHEBI:15378"/>
        <dbReference type="ChEBI" id="CHEBI:36264"/>
        <dbReference type="ChEBI" id="CHEBI:62727"/>
        <dbReference type="ChEBI" id="CHEBI:71302"/>
        <dbReference type="ChEBI" id="CHEBI:456215"/>
        <dbReference type="EC" id="2.10.1.1"/>
    </reaction>
</comment>
<dbReference type="InterPro" id="IPR001453">
    <property type="entry name" value="MoaB/Mog_dom"/>
</dbReference>
<dbReference type="SMART" id="SM00852">
    <property type="entry name" value="MoCF_biosynth"/>
    <property type="match status" value="1"/>
</dbReference>
<dbReference type="PANTHER" id="PTHR10192">
    <property type="entry name" value="MOLYBDOPTERIN BIOSYNTHESIS PROTEIN"/>
    <property type="match status" value="1"/>
</dbReference>
<dbReference type="SUPFAM" id="SSF53218">
    <property type="entry name" value="Molybdenum cofactor biosynthesis proteins"/>
    <property type="match status" value="1"/>
</dbReference>
<accession>A0A9W6IM17</accession>
<dbReference type="CDD" id="cd00887">
    <property type="entry name" value="MoeA"/>
    <property type="match status" value="1"/>
</dbReference>
<keyword evidence="6" id="KW-0460">Magnesium</keyword>
<evidence type="ECO:0000256" key="1">
    <source>
        <dbReference type="ARBA" id="ARBA00002901"/>
    </source>
</evidence>
<keyword evidence="4 6" id="KW-0501">Molybdenum cofactor biosynthesis</keyword>
<keyword evidence="9" id="KW-1185">Reference proteome</keyword>
<dbReference type="EMBL" id="BSFE01000005">
    <property type="protein sequence ID" value="GLK52493.1"/>
    <property type="molecule type" value="Genomic_DNA"/>
</dbReference>
<comment type="function">
    <text evidence="1 6">Catalyzes the insertion of molybdate into adenylated molybdopterin with the concomitant release of AMP.</text>
</comment>
<dbReference type="InterPro" id="IPR036425">
    <property type="entry name" value="MoaB/Mog-like_dom_sf"/>
</dbReference>
<evidence type="ECO:0000256" key="2">
    <source>
        <dbReference type="ARBA" id="ARBA00005046"/>
    </source>
</evidence>
<proteinExistence type="inferred from homology"/>
<reference evidence="8" key="2">
    <citation type="submission" date="2023-01" db="EMBL/GenBank/DDBJ databases">
        <authorList>
            <person name="Sun Q."/>
            <person name="Evtushenko L."/>
        </authorList>
    </citation>
    <scope>NUCLEOTIDE SEQUENCE</scope>
    <source>
        <strain evidence="8">VKM B-1513</strain>
    </source>
</reference>
<keyword evidence="6" id="KW-0479">Metal-binding</keyword>
<reference evidence="8" key="1">
    <citation type="journal article" date="2014" name="Int. J. Syst. Evol. Microbiol.">
        <title>Complete genome sequence of Corynebacterium casei LMG S-19264T (=DSM 44701T), isolated from a smear-ripened cheese.</title>
        <authorList>
            <consortium name="US DOE Joint Genome Institute (JGI-PGF)"/>
            <person name="Walter F."/>
            <person name="Albersmeier A."/>
            <person name="Kalinowski J."/>
            <person name="Ruckert C."/>
        </authorList>
    </citation>
    <scope>NUCLEOTIDE SEQUENCE</scope>
    <source>
        <strain evidence="8">VKM B-1513</strain>
    </source>
</reference>
<dbReference type="Gene3D" id="2.170.190.11">
    <property type="entry name" value="Molybdopterin biosynthesis moea protein, domain 3"/>
    <property type="match status" value="1"/>
</dbReference>
<dbReference type="GO" id="GO:0006777">
    <property type="term" value="P:Mo-molybdopterin cofactor biosynthetic process"/>
    <property type="evidence" value="ECO:0007669"/>
    <property type="project" value="UniProtKB-UniRule"/>
</dbReference>
<dbReference type="InterPro" id="IPR036135">
    <property type="entry name" value="MoeA_linker/N_sf"/>
</dbReference>
<gene>
    <name evidence="8" type="ORF">GCM10017621_20010</name>
</gene>
<dbReference type="GO" id="GO:0061599">
    <property type="term" value="F:molybdopterin molybdotransferase activity"/>
    <property type="evidence" value="ECO:0007669"/>
    <property type="project" value="UniProtKB-UniRule"/>
</dbReference>
<dbReference type="Pfam" id="PF03453">
    <property type="entry name" value="MoeA_N"/>
    <property type="match status" value="1"/>
</dbReference>
<dbReference type="PANTHER" id="PTHR10192:SF5">
    <property type="entry name" value="GEPHYRIN"/>
    <property type="match status" value="1"/>
</dbReference>
<dbReference type="RefSeq" id="WP_271186860.1">
    <property type="nucleotide sequence ID" value="NZ_BSFE01000005.1"/>
</dbReference>
<dbReference type="InterPro" id="IPR036688">
    <property type="entry name" value="MoeA_C_domain_IV_sf"/>
</dbReference>
<sequence>MPDTAMLTVDAALDAMLSALSPLAPVRRPLADCGGAILAEPLVAQWTQPPFAASAMDGYAVRSADLASGSEALRLVGEAAAGHAFDGLVGPGKAVRISTGAPVPDGADQVVMQEKASREGDAVRLTDTARPMANIRPAGTDFSHGDRLLEAGRCLSPEAVALAAAARVAALHIHPRPRVAIVATGDELVEPGEPAGPSQIVNSVAPGLVELVRIWGGEPVYLGIARDRPGAVRDALRPGRDCDLTVTVGGASVGGHDHLRAVFQADGGRFAFERIAARPGKPTWFGTLEGHPLLGLPGNPVSALVMARLFLRPALARLGGSVANAVFAQAPLAVALEANDWRETYLRATRDEAGRAAPLSNQDSSALSALVQADCLIRRPAGASALAAGEPVEILPLLDRI</sequence>
<dbReference type="InterPro" id="IPR005111">
    <property type="entry name" value="MoeA_C_domain_IV"/>
</dbReference>
<dbReference type="AlphaFoldDB" id="A0A9W6IM17"/>
<name>A0A9W6IM17_9PROT</name>
<evidence type="ECO:0000256" key="4">
    <source>
        <dbReference type="ARBA" id="ARBA00023150"/>
    </source>
</evidence>
<dbReference type="EC" id="2.10.1.1" evidence="6"/>
<dbReference type="Gene3D" id="3.90.105.10">
    <property type="entry name" value="Molybdopterin biosynthesis moea protein, domain 2"/>
    <property type="match status" value="1"/>
</dbReference>
<evidence type="ECO:0000256" key="3">
    <source>
        <dbReference type="ARBA" id="ARBA00010763"/>
    </source>
</evidence>
<dbReference type="SUPFAM" id="SSF63882">
    <property type="entry name" value="MoeA N-terminal region -like"/>
    <property type="match status" value="1"/>
</dbReference>
<dbReference type="Pfam" id="PF03454">
    <property type="entry name" value="MoeA_C"/>
    <property type="match status" value="1"/>
</dbReference>
<dbReference type="FunFam" id="2.170.190.11:FF:000001">
    <property type="entry name" value="Molybdopterin molybdenumtransferase"/>
    <property type="match status" value="1"/>
</dbReference>
<dbReference type="Gene3D" id="3.40.980.10">
    <property type="entry name" value="MoaB/Mog-like domain"/>
    <property type="match status" value="1"/>
</dbReference>
<comment type="caution">
    <text evidence="8">The sequence shown here is derived from an EMBL/GenBank/DDBJ whole genome shotgun (WGS) entry which is preliminary data.</text>
</comment>
<dbReference type="GO" id="GO:0046872">
    <property type="term" value="F:metal ion binding"/>
    <property type="evidence" value="ECO:0007669"/>
    <property type="project" value="UniProtKB-UniRule"/>
</dbReference>
<comment type="cofactor">
    <cofactor evidence="6">
        <name>Mg(2+)</name>
        <dbReference type="ChEBI" id="CHEBI:18420"/>
    </cofactor>
</comment>
<dbReference type="GO" id="GO:0005829">
    <property type="term" value="C:cytosol"/>
    <property type="evidence" value="ECO:0007669"/>
    <property type="project" value="TreeGrafter"/>
</dbReference>
<feature type="domain" description="MoaB/Mog" evidence="7">
    <location>
        <begin position="180"/>
        <end position="317"/>
    </location>
</feature>
<keyword evidence="6" id="KW-0500">Molybdenum</keyword>